<feature type="domain" description="NIF system FeS cluster assembly NifU N-terminal" evidence="1">
    <location>
        <begin position="9"/>
        <end position="150"/>
    </location>
</feature>
<dbReference type="GO" id="GO:0005506">
    <property type="term" value="F:iron ion binding"/>
    <property type="evidence" value="ECO:0007669"/>
    <property type="project" value="InterPro"/>
</dbReference>
<dbReference type="AlphaFoldDB" id="A0A133YGQ7"/>
<proteinExistence type="predicted"/>
<accession>A0A133YGQ7</accession>
<dbReference type="Gene3D" id="3.90.1010.10">
    <property type="match status" value="1"/>
</dbReference>
<dbReference type="OrthoDB" id="9804157at2"/>
<sequence>MPIDEQLMREVIMDHYEHPRHNSLLNDPSYITVRLKNPSCGDDLTVQCQFSQAKDKSEQEAKISDIRQKGSGCSICLASASMMAELLNNSSIKEAETALANFTKMVQADDYEADVLGDAQALSGISHVIPRIKCANLAWQALKAAIDAHMSQEANAKGKANTSIEMEINE</sequence>
<protein>
    <submittedName>
        <fullName evidence="2">SUF system FeS assembly protein, NifU family</fullName>
    </submittedName>
</protein>
<dbReference type="EMBL" id="LSCV01000003">
    <property type="protein sequence ID" value="KXB42347.1"/>
    <property type="molecule type" value="Genomic_DNA"/>
</dbReference>
<name>A0A133YGQ7_9FIRM</name>
<dbReference type="GO" id="GO:0051536">
    <property type="term" value="F:iron-sulfur cluster binding"/>
    <property type="evidence" value="ECO:0007669"/>
    <property type="project" value="InterPro"/>
</dbReference>
<evidence type="ECO:0000313" key="2">
    <source>
        <dbReference type="EMBL" id="KXB42347.1"/>
    </source>
</evidence>
<dbReference type="InterPro" id="IPR002871">
    <property type="entry name" value="NIF_FeS_clus_asmbl_NifU_N"/>
</dbReference>
<gene>
    <name evidence="2" type="ORF">HMPREF1872_00330</name>
</gene>
<dbReference type="RefSeq" id="WP_066713072.1">
    <property type="nucleotide sequence ID" value="NZ_CP118869.1"/>
</dbReference>
<dbReference type="PANTHER" id="PTHR10093">
    <property type="entry name" value="IRON-SULFUR CLUSTER ASSEMBLY ENZYME NIFU HOMOLOG"/>
    <property type="match status" value="1"/>
</dbReference>
<dbReference type="STRING" id="1497955.HMPREF1872_00330"/>
<dbReference type="SUPFAM" id="SSF82649">
    <property type="entry name" value="SufE/NifU"/>
    <property type="match status" value="1"/>
</dbReference>
<evidence type="ECO:0000259" key="1">
    <source>
        <dbReference type="Pfam" id="PF01592"/>
    </source>
</evidence>
<comment type="caution">
    <text evidence="2">The sequence shown here is derived from an EMBL/GenBank/DDBJ whole genome shotgun (WGS) entry which is preliminary data.</text>
</comment>
<keyword evidence="3" id="KW-1185">Reference proteome</keyword>
<organism evidence="2 3">
    <name type="scientific">Amygdalobacter nucleatus</name>
    <dbReference type="NCBI Taxonomy" id="3029274"/>
    <lineage>
        <taxon>Bacteria</taxon>
        <taxon>Bacillati</taxon>
        <taxon>Bacillota</taxon>
        <taxon>Clostridia</taxon>
        <taxon>Eubacteriales</taxon>
        <taxon>Oscillospiraceae</taxon>
        <taxon>Amygdalobacter</taxon>
    </lineage>
</organism>
<reference evidence="3" key="1">
    <citation type="submission" date="2016-01" db="EMBL/GenBank/DDBJ databases">
        <authorList>
            <person name="Mitreva M."/>
            <person name="Pepin K.H."/>
            <person name="Mihindukulasuriya K.A."/>
            <person name="Fulton R."/>
            <person name="Fronick C."/>
            <person name="O'Laughlin M."/>
            <person name="Miner T."/>
            <person name="Herter B."/>
            <person name="Rosa B.A."/>
            <person name="Cordes M."/>
            <person name="Tomlinson C."/>
            <person name="Wollam A."/>
            <person name="Palsikar V.B."/>
            <person name="Mardis E.R."/>
            <person name="Wilson R.K."/>
        </authorList>
    </citation>
    <scope>NUCLEOTIDE SEQUENCE [LARGE SCALE GENOMIC DNA]</scope>
    <source>
        <strain evidence="3">KA00274</strain>
    </source>
</reference>
<dbReference type="CDD" id="cd06664">
    <property type="entry name" value="IscU_like"/>
    <property type="match status" value="1"/>
</dbReference>
<dbReference type="GO" id="GO:0016226">
    <property type="term" value="P:iron-sulfur cluster assembly"/>
    <property type="evidence" value="ECO:0007669"/>
    <property type="project" value="InterPro"/>
</dbReference>
<dbReference type="Pfam" id="PF01592">
    <property type="entry name" value="NifU_N"/>
    <property type="match status" value="1"/>
</dbReference>
<evidence type="ECO:0000313" key="3">
    <source>
        <dbReference type="Proteomes" id="UP000070080"/>
    </source>
</evidence>
<dbReference type="Proteomes" id="UP000070080">
    <property type="component" value="Unassembled WGS sequence"/>
</dbReference>
<dbReference type="NCBIfam" id="TIGR01994">
    <property type="entry name" value="SUF_scaf_2"/>
    <property type="match status" value="1"/>
</dbReference>